<reference evidence="4" key="1">
    <citation type="submission" date="2013-01" db="EMBL/GenBank/DDBJ databases">
        <title>Draft Genome Sequence of a Mulberry Tree, Morus notabilis C.K. Schneid.</title>
        <authorList>
            <person name="He N."/>
            <person name="Zhao S."/>
        </authorList>
    </citation>
    <scope>NUCLEOTIDE SEQUENCE</scope>
</reference>
<dbReference type="PANTHER" id="PTHR47074">
    <property type="entry name" value="BNAC02G40300D PROTEIN"/>
    <property type="match status" value="1"/>
</dbReference>
<dbReference type="CDD" id="cd06222">
    <property type="entry name" value="RNase_H_like"/>
    <property type="match status" value="1"/>
</dbReference>
<evidence type="ECO:0000313" key="4">
    <source>
        <dbReference type="Proteomes" id="UP000030645"/>
    </source>
</evidence>
<feature type="chain" id="PRO_5004932370" description="RNase H type-1 domain-containing protein" evidence="1">
    <location>
        <begin position="17"/>
        <end position="228"/>
    </location>
</feature>
<accession>W9R5Z4</accession>
<dbReference type="EMBL" id="KE343704">
    <property type="protein sequence ID" value="EXB38842.1"/>
    <property type="molecule type" value="Genomic_DNA"/>
</dbReference>
<feature type="signal peptide" evidence="1">
    <location>
        <begin position="1"/>
        <end position="16"/>
    </location>
</feature>
<keyword evidence="4" id="KW-1185">Reference proteome</keyword>
<dbReference type="SUPFAM" id="SSF53098">
    <property type="entry name" value="Ribonuclease H-like"/>
    <property type="match status" value="1"/>
</dbReference>
<feature type="domain" description="RNase H type-1" evidence="2">
    <location>
        <begin position="129"/>
        <end position="217"/>
    </location>
</feature>
<gene>
    <name evidence="3" type="ORF">L484_027276</name>
</gene>
<dbReference type="GO" id="GO:0003676">
    <property type="term" value="F:nucleic acid binding"/>
    <property type="evidence" value="ECO:0007669"/>
    <property type="project" value="InterPro"/>
</dbReference>
<dbReference type="Gene3D" id="3.30.420.10">
    <property type="entry name" value="Ribonuclease H-like superfamily/Ribonuclease H"/>
    <property type="match status" value="1"/>
</dbReference>
<dbReference type="InterPro" id="IPR052929">
    <property type="entry name" value="RNase_H-like_EbsB-rel"/>
</dbReference>
<evidence type="ECO:0000256" key="1">
    <source>
        <dbReference type="SAM" id="SignalP"/>
    </source>
</evidence>
<organism evidence="3 4">
    <name type="scientific">Morus notabilis</name>
    <dbReference type="NCBI Taxonomy" id="981085"/>
    <lineage>
        <taxon>Eukaryota</taxon>
        <taxon>Viridiplantae</taxon>
        <taxon>Streptophyta</taxon>
        <taxon>Embryophyta</taxon>
        <taxon>Tracheophyta</taxon>
        <taxon>Spermatophyta</taxon>
        <taxon>Magnoliopsida</taxon>
        <taxon>eudicotyledons</taxon>
        <taxon>Gunneridae</taxon>
        <taxon>Pentapetalae</taxon>
        <taxon>rosids</taxon>
        <taxon>fabids</taxon>
        <taxon>Rosales</taxon>
        <taxon>Moraceae</taxon>
        <taxon>Moreae</taxon>
        <taxon>Morus</taxon>
    </lineage>
</organism>
<name>W9R5Z4_9ROSA</name>
<dbReference type="InterPro" id="IPR002156">
    <property type="entry name" value="RNaseH_domain"/>
</dbReference>
<dbReference type="AlphaFoldDB" id="W9R5Z4"/>
<keyword evidence="1" id="KW-0732">Signal</keyword>
<dbReference type="Pfam" id="PF13456">
    <property type="entry name" value="RVT_3"/>
    <property type="match status" value="1"/>
</dbReference>
<protein>
    <recommendedName>
        <fullName evidence="2">RNase H type-1 domain-containing protein</fullName>
    </recommendedName>
</protein>
<dbReference type="InterPro" id="IPR044730">
    <property type="entry name" value="RNase_H-like_dom_plant"/>
</dbReference>
<dbReference type="InterPro" id="IPR012337">
    <property type="entry name" value="RNaseH-like_sf"/>
</dbReference>
<dbReference type="GO" id="GO:0004523">
    <property type="term" value="F:RNA-DNA hybrid ribonuclease activity"/>
    <property type="evidence" value="ECO:0007669"/>
    <property type="project" value="InterPro"/>
</dbReference>
<dbReference type="PANTHER" id="PTHR47074:SF11">
    <property type="entry name" value="REVERSE TRANSCRIPTASE-LIKE PROTEIN"/>
    <property type="match status" value="1"/>
</dbReference>
<dbReference type="InterPro" id="IPR036397">
    <property type="entry name" value="RNaseH_sf"/>
</dbReference>
<proteinExistence type="predicted"/>
<sequence>MCVCTHLAVPFWGISSQPSLALSAWGRLLWVSLPFRVGVDYLRVTLDSCSDPLCFSELLLLVGELFSLLGGLLALWFDFPPLVSQLFSLLGGVARCFSAIRLGWPNPVMLILSWNCRGLARDSAFRLFGGIAFVVRNSLGEPLLAWAGVLKAHSAFRAEIMACTRSLQEIQFRGLQNMVMESDCLELVNALTQDLQCPQWDVIPQFVNCLNLFKELQKDLFVLGPKRM</sequence>
<evidence type="ECO:0000259" key="2">
    <source>
        <dbReference type="Pfam" id="PF13456"/>
    </source>
</evidence>
<dbReference type="Proteomes" id="UP000030645">
    <property type="component" value="Unassembled WGS sequence"/>
</dbReference>
<evidence type="ECO:0000313" key="3">
    <source>
        <dbReference type="EMBL" id="EXB38842.1"/>
    </source>
</evidence>